<dbReference type="Pfam" id="PF18844">
    <property type="entry name" value="baeRF_family2"/>
    <property type="match status" value="1"/>
</dbReference>
<dbReference type="Gene3D" id="3.30.420.60">
    <property type="entry name" value="eRF1 domain 2"/>
    <property type="match status" value="1"/>
</dbReference>
<reference evidence="1 3" key="1">
    <citation type="submission" date="2018-07" db="EMBL/GenBank/DDBJ databases">
        <title>Brachybacterium saurashtrense DSM 23186 genome sequence.</title>
        <authorList>
            <person name="Guo L."/>
        </authorList>
    </citation>
    <scope>NUCLEOTIDE SEQUENCE [LARGE SCALE GENOMIC DNA]</scope>
    <source>
        <strain evidence="1 3">DSM 23186</strain>
    </source>
</reference>
<dbReference type="EMBL" id="CP031356">
    <property type="protein sequence ID" value="AXK47063.1"/>
    <property type="molecule type" value="Genomic_DNA"/>
</dbReference>
<dbReference type="InterPro" id="IPR042226">
    <property type="entry name" value="eFR1_2_sf"/>
</dbReference>
<dbReference type="InterPro" id="IPR040701">
    <property type="entry name" value="Bact_RF_family2"/>
</dbReference>
<keyword evidence="3" id="KW-1185">Reference proteome</keyword>
<dbReference type="AlphaFoldDB" id="A0A345YT11"/>
<organism evidence="2 4">
    <name type="scientific">Brachybacterium saurashtrense</name>
    <dbReference type="NCBI Taxonomy" id="556288"/>
    <lineage>
        <taxon>Bacteria</taxon>
        <taxon>Bacillati</taxon>
        <taxon>Actinomycetota</taxon>
        <taxon>Actinomycetes</taxon>
        <taxon>Micrococcales</taxon>
        <taxon>Dermabacteraceae</taxon>
        <taxon>Brachybacterium</taxon>
    </lineage>
</organism>
<dbReference type="Proteomes" id="UP000254236">
    <property type="component" value="Chromosome"/>
</dbReference>
<name>A0A345YT11_9MICO</name>
<evidence type="ECO:0000313" key="1">
    <source>
        <dbReference type="EMBL" id="AXK47063.1"/>
    </source>
</evidence>
<evidence type="ECO:0000313" key="3">
    <source>
        <dbReference type="Proteomes" id="UP000254236"/>
    </source>
</evidence>
<evidence type="ECO:0000313" key="4">
    <source>
        <dbReference type="Proteomes" id="UP000282185"/>
    </source>
</evidence>
<dbReference type="Proteomes" id="UP000282185">
    <property type="component" value="Unassembled WGS sequence"/>
</dbReference>
<protein>
    <recommendedName>
        <fullName evidence="5">Peptide chain release factor 1</fullName>
    </recommendedName>
</protein>
<evidence type="ECO:0000313" key="2">
    <source>
        <dbReference type="EMBL" id="RRR20912.1"/>
    </source>
</evidence>
<evidence type="ECO:0008006" key="5">
    <source>
        <dbReference type="Google" id="ProtNLM"/>
    </source>
</evidence>
<dbReference type="EMBL" id="QSWH01000011">
    <property type="protein sequence ID" value="RRR20912.1"/>
    <property type="molecule type" value="Genomic_DNA"/>
</dbReference>
<reference evidence="2 4" key="2">
    <citation type="submission" date="2018-08" db="EMBL/GenBank/DDBJ databases">
        <title>Brachybacterium saurashtrense DSM 23186.</title>
        <authorList>
            <person name="Li Y."/>
        </authorList>
    </citation>
    <scope>NUCLEOTIDE SEQUENCE [LARGE SCALE GENOMIC DNA]</scope>
    <source>
        <strain evidence="2 4">DSM 23186</strain>
    </source>
</reference>
<gene>
    <name evidence="1" type="ORF">DWV08_16530</name>
    <name evidence="2" type="ORF">DXU92_16425</name>
</gene>
<dbReference type="RefSeq" id="WP_115414810.1">
    <property type="nucleotide sequence ID" value="NZ_CP031356.1"/>
</dbReference>
<proteinExistence type="predicted"/>
<accession>A0A345YT11</accession>
<dbReference type="KEGG" id="bsau:DWV08_16530"/>
<dbReference type="OrthoDB" id="5179393at2"/>
<sequence length="344" mass="37002">MELDEVRSLYEGRPPFATVYLEARSPAEDSPQQVRLRWEELRRDLVAQGAGDEALEALDRAVLGEEAGEVQSSGRVLVADASAVRLDAPWDAALGAGDAAHLAQEPELGAYLRERERSVSMLVAVADQHGAVIRDLTVSESDVPAPEDETVVADDSDTVHKPREGALSHKQIQRRADEVAKQNLREVADHLEDAARRRRPDLVVLAGEVQGRTTLRDELPASLQEHYAEAQAGGISDDGAEEALADELRSLAAGVSENRAREHRERFEAGKAHGLAVEGSAGVARAAERGAIEMLLLEYDRSATAEAAHLGGAVRTGAEVGLVDIELTDGIAALLRFEITEGTR</sequence>